<feature type="domain" description="DUF1990" evidence="1">
    <location>
        <begin position="120"/>
        <end position="265"/>
    </location>
</feature>
<organism evidence="2 3">
    <name type="scientific">Escallonia herrerae</name>
    <dbReference type="NCBI Taxonomy" id="1293975"/>
    <lineage>
        <taxon>Eukaryota</taxon>
        <taxon>Viridiplantae</taxon>
        <taxon>Streptophyta</taxon>
        <taxon>Embryophyta</taxon>
        <taxon>Tracheophyta</taxon>
        <taxon>Spermatophyta</taxon>
        <taxon>Magnoliopsida</taxon>
        <taxon>eudicotyledons</taxon>
        <taxon>Gunneridae</taxon>
        <taxon>Pentapetalae</taxon>
        <taxon>asterids</taxon>
        <taxon>campanulids</taxon>
        <taxon>Escalloniales</taxon>
        <taxon>Escalloniaceae</taxon>
        <taxon>Escallonia</taxon>
    </lineage>
</organism>
<comment type="caution">
    <text evidence="2">The sequence shown here is derived from an EMBL/GenBank/DDBJ whole genome shotgun (WGS) entry which is preliminary data.</text>
</comment>
<dbReference type="PANTHER" id="PTHR34202">
    <property type="entry name" value="UPF0548 PROTEIN"/>
    <property type="match status" value="1"/>
</dbReference>
<evidence type="ECO:0000313" key="3">
    <source>
        <dbReference type="Proteomes" id="UP001188597"/>
    </source>
</evidence>
<accession>A0AA89AX57</accession>
<sequence>MSQEEESQICRQRNPSFVIARTLNLMPFIAELDQGQERQLFYQNSTLSSSGLGPCLFCIYILIIADIPGEMVFMCWVRPSFQEQKACIVKSGNFNYDSKYRGATAKPASLLQEDRELSKDGFSLNHSKVLVGSGPEAYEKGKAALQTWRHFGMNWAFVDSKTPIQSGVKFCACVKELFPWLMMPLQVVYVSDKKKSAKALASFGFGSGTLEGHLLAGEERFSIELDERNEVWYEVLSFSKPAHFLSVIGYPYVRLRQKYFAHQSAGAVRDSISAH</sequence>
<evidence type="ECO:0000259" key="1">
    <source>
        <dbReference type="Pfam" id="PF09348"/>
    </source>
</evidence>
<keyword evidence="3" id="KW-1185">Reference proteome</keyword>
<dbReference type="Pfam" id="PF09348">
    <property type="entry name" value="DUF1990"/>
    <property type="match status" value="1"/>
</dbReference>
<dbReference type="EMBL" id="JAVXUP010000960">
    <property type="protein sequence ID" value="KAK3018047.1"/>
    <property type="molecule type" value="Genomic_DNA"/>
</dbReference>
<evidence type="ECO:0000313" key="2">
    <source>
        <dbReference type="EMBL" id="KAK3018047.1"/>
    </source>
</evidence>
<name>A0AA89AX57_9ASTE</name>
<proteinExistence type="predicted"/>
<reference evidence="2" key="1">
    <citation type="submission" date="2022-12" db="EMBL/GenBank/DDBJ databases">
        <title>Draft genome assemblies for two species of Escallonia (Escalloniales).</title>
        <authorList>
            <person name="Chanderbali A."/>
            <person name="Dervinis C."/>
            <person name="Anghel I."/>
            <person name="Soltis D."/>
            <person name="Soltis P."/>
            <person name="Zapata F."/>
        </authorList>
    </citation>
    <scope>NUCLEOTIDE SEQUENCE</scope>
    <source>
        <strain evidence="2">UCBG64.0493</strain>
        <tissue evidence="2">Leaf</tissue>
    </source>
</reference>
<gene>
    <name evidence="2" type="ORF">RJ639_005172</name>
</gene>
<protein>
    <recommendedName>
        <fullName evidence="1">DUF1990 domain-containing protein</fullName>
    </recommendedName>
</protein>
<dbReference type="AlphaFoldDB" id="A0AA89AX57"/>
<dbReference type="InterPro" id="IPR018960">
    <property type="entry name" value="DUF1990"/>
</dbReference>
<dbReference type="Proteomes" id="UP001188597">
    <property type="component" value="Unassembled WGS sequence"/>
</dbReference>
<dbReference type="PANTHER" id="PTHR34202:SF1">
    <property type="entry name" value="UPF0548 PROTEIN"/>
    <property type="match status" value="1"/>
</dbReference>